<dbReference type="CDD" id="cd06170">
    <property type="entry name" value="LuxR_C_like"/>
    <property type="match status" value="1"/>
</dbReference>
<protein>
    <recommendedName>
        <fullName evidence="1">HTH luxR-type domain-containing protein</fullName>
    </recommendedName>
</protein>
<dbReference type="InterPro" id="IPR029058">
    <property type="entry name" value="AB_hydrolase_fold"/>
</dbReference>
<dbReference type="SUPFAM" id="SSF53474">
    <property type="entry name" value="alpha/beta-Hydrolases"/>
    <property type="match status" value="1"/>
</dbReference>
<dbReference type="EMBL" id="JAMC01000002">
    <property type="protein sequence ID" value="KEJ90309.1"/>
    <property type="molecule type" value="Genomic_DNA"/>
</dbReference>
<dbReference type="Gene3D" id="3.40.50.1820">
    <property type="entry name" value="alpha/beta hydrolase"/>
    <property type="match status" value="1"/>
</dbReference>
<dbReference type="RefSeq" id="WP_025058239.1">
    <property type="nucleotide sequence ID" value="NZ_JAMC01000002.1"/>
</dbReference>
<dbReference type="PANTHER" id="PTHR43433">
    <property type="entry name" value="HYDROLASE, ALPHA/BETA FOLD FAMILY PROTEIN"/>
    <property type="match status" value="1"/>
</dbReference>
<dbReference type="SMART" id="SM00421">
    <property type="entry name" value="HTH_LUXR"/>
    <property type="match status" value="1"/>
</dbReference>
<evidence type="ECO:0000259" key="1">
    <source>
        <dbReference type="PROSITE" id="PS50043"/>
    </source>
</evidence>
<dbReference type="PRINTS" id="PR00038">
    <property type="entry name" value="HTHLUXR"/>
</dbReference>
<dbReference type="InterPro" id="IPR036388">
    <property type="entry name" value="WH-like_DNA-bd_sf"/>
</dbReference>
<dbReference type="GO" id="GO:0003677">
    <property type="term" value="F:DNA binding"/>
    <property type="evidence" value="ECO:0007669"/>
    <property type="project" value="InterPro"/>
</dbReference>
<dbReference type="OrthoDB" id="8277135at2"/>
<accession>A0A073IKL3</accession>
<dbReference type="InterPro" id="IPR050471">
    <property type="entry name" value="AB_hydrolase"/>
</dbReference>
<dbReference type="Pfam" id="PF12697">
    <property type="entry name" value="Abhydrolase_6"/>
    <property type="match status" value="1"/>
</dbReference>
<dbReference type="GO" id="GO:0006355">
    <property type="term" value="P:regulation of DNA-templated transcription"/>
    <property type="evidence" value="ECO:0007669"/>
    <property type="project" value="InterPro"/>
</dbReference>
<dbReference type="Pfam" id="PF00196">
    <property type="entry name" value="GerE"/>
    <property type="match status" value="1"/>
</dbReference>
<dbReference type="Gene3D" id="1.10.10.10">
    <property type="entry name" value="Winged helix-like DNA-binding domain superfamily/Winged helix DNA-binding domain"/>
    <property type="match status" value="1"/>
</dbReference>
<dbReference type="InterPro" id="IPR000792">
    <property type="entry name" value="Tscrpt_reg_LuxR_C"/>
</dbReference>
<dbReference type="InterPro" id="IPR016032">
    <property type="entry name" value="Sig_transdc_resp-reg_C-effctor"/>
</dbReference>
<dbReference type="InterPro" id="IPR000073">
    <property type="entry name" value="AB_hydrolase_1"/>
</dbReference>
<dbReference type="SUPFAM" id="SSF46894">
    <property type="entry name" value="C-terminal effector domain of the bipartite response regulators"/>
    <property type="match status" value="1"/>
</dbReference>
<dbReference type="Proteomes" id="UP000027734">
    <property type="component" value="Unassembled WGS sequence"/>
</dbReference>
<feature type="domain" description="HTH luxR-type" evidence="1">
    <location>
        <begin position="155"/>
        <end position="220"/>
    </location>
</feature>
<evidence type="ECO:0000313" key="2">
    <source>
        <dbReference type="EMBL" id="KEJ90309.1"/>
    </source>
</evidence>
<reference evidence="2 3" key="1">
    <citation type="submission" date="2014-01" db="EMBL/GenBank/DDBJ databases">
        <title>Sulfitobacter donghicola JCM 14565 Genome Sequencing.</title>
        <authorList>
            <person name="Lai Q."/>
            <person name="Hong Z."/>
        </authorList>
    </citation>
    <scope>NUCLEOTIDE SEQUENCE [LARGE SCALE GENOMIC DNA]</scope>
    <source>
        <strain evidence="2 3">JCM 14565</strain>
    </source>
</reference>
<gene>
    <name evidence="2" type="ORF">DSW25_06275</name>
</gene>
<evidence type="ECO:0000313" key="3">
    <source>
        <dbReference type="Proteomes" id="UP000027734"/>
    </source>
</evidence>
<name>A0A073IKL3_9RHOB</name>
<dbReference type="AlphaFoldDB" id="A0A073IKL3"/>
<dbReference type="PANTHER" id="PTHR43433:SF10">
    <property type="entry name" value="AB HYDROLASE-1 DOMAIN-CONTAINING PROTEIN"/>
    <property type="match status" value="1"/>
</dbReference>
<organism evidence="2 3">
    <name type="scientific">Sulfitobacter donghicola DSW-25 = KCTC 12864 = JCM 14565</name>
    <dbReference type="NCBI Taxonomy" id="1300350"/>
    <lineage>
        <taxon>Bacteria</taxon>
        <taxon>Pseudomonadati</taxon>
        <taxon>Pseudomonadota</taxon>
        <taxon>Alphaproteobacteria</taxon>
        <taxon>Rhodobacterales</taxon>
        <taxon>Roseobacteraceae</taxon>
        <taxon>Sulfitobacter</taxon>
    </lineage>
</organism>
<comment type="caution">
    <text evidence="2">The sequence shown here is derived from an EMBL/GenBank/DDBJ whole genome shotgun (WGS) entry which is preliminary data.</text>
</comment>
<proteinExistence type="predicted"/>
<sequence length="540" mass="59987">MQDFLETWGNAADLDEAALNQLGNHLGRASEVLDRISKVDSSGLGNQQSALGLEAVVNFDGSYTVKSKAWEASFPASRSLFDILPDWHHSDIEAAFFEMRKADSPPARLVVCRGDNSTDDCMVLIYAGNQSSGELTSSFHIRLLRSAWSQRLSMYFSTQHGLSTAELSVFELFVKGLSNQTIAQHLGKSQETIRTQSKAIYAKIGVSGREAAVRFALHLQFMLPLDPTATSKALKQLESEVITVQGYKIGITRKGMLSGKPFILLHGIVSGYEFGATFEEELRRANLCAICVERPGYGRSDNPKTTETILDEWLTIFPALLDALGLEQSCLVTHASGATYVAATLAQHPKRTGRGICISAGMPNFDGVSHKKHPVSHRFLYWCLRNSPESLGFYFKAYAAYLSRGDNYNKLIMANYARNPSDCKVLEDRAHVNCVIAGYKLLERPKMMGLRGDLISLWQDMERWKKITASPQPHAHLHHIWGAKDQMISLEASQAYCDSHSFTSWSILEGGGHLLPFSHPQQIVHRIARMVHDAPDWAAQ</sequence>
<dbReference type="eggNOG" id="COG1073">
    <property type="taxonomic scope" value="Bacteria"/>
</dbReference>
<dbReference type="STRING" id="1300350.Z948_770"/>
<dbReference type="PROSITE" id="PS50043">
    <property type="entry name" value="HTH_LUXR_2"/>
    <property type="match status" value="1"/>
</dbReference>
<keyword evidence="3" id="KW-1185">Reference proteome</keyword>